<organism evidence="5 6">
    <name type="scientific">Coptis chinensis</name>
    <dbReference type="NCBI Taxonomy" id="261450"/>
    <lineage>
        <taxon>Eukaryota</taxon>
        <taxon>Viridiplantae</taxon>
        <taxon>Streptophyta</taxon>
        <taxon>Embryophyta</taxon>
        <taxon>Tracheophyta</taxon>
        <taxon>Spermatophyta</taxon>
        <taxon>Magnoliopsida</taxon>
        <taxon>Ranunculales</taxon>
        <taxon>Ranunculaceae</taxon>
        <taxon>Coptidoideae</taxon>
        <taxon>Coptis</taxon>
    </lineage>
</organism>
<keyword evidence="3 4" id="KW-0472">Membrane</keyword>
<protein>
    <recommendedName>
        <fullName evidence="4">Prohibitin</fullName>
    </recommendedName>
</protein>
<dbReference type="EMBL" id="JADFTS010000008">
    <property type="protein sequence ID" value="KAF9594312.1"/>
    <property type="molecule type" value="Genomic_DNA"/>
</dbReference>
<dbReference type="InterPro" id="IPR000163">
    <property type="entry name" value="Prohibitin"/>
</dbReference>
<evidence type="ECO:0000313" key="5">
    <source>
        <dbReference type="EMBL" id="KAF9594312.1"/>
    </source>
</evidence>
<keyword evidence="6" id="KW-1185">Reference proteome</keyword>
<comment type="similarity">
    <text evidence="2 4">Belongs to the prohibitin family.</text>
</comment>
<dbReference type="Proteomes" id="UP000631114">
    <property type="component" value="Unassembled WGS sequence"/>
</dbReference>
<gene>
    <name evidence="5" type="ORF">IFM89_030091</name>
</gene>
<dbReference type="PANTHER" id="PTHR23222">
    <property type="entry name" value="PROHIBITIN"/>
    <property type="match status" value="1"/>
</dbReference>
<accession>A0A835H9R1</accession>
<comment type="caution">
    <text evidence="5">The sequence shown here is derived from an EMBL/GenBank/DDBJ whole genome shotgun (WGS) entry which is preliminary data.</text>
</comment>
<reference evidence="5 6" key="1">
    <citation type="submission" date="2020-10" db="EMBL/GenBank/DDBJ databases">
        <title>The Coptis chinensis genome and diversification of protoberbering-type alkaloids.</title>
        <authorList>
            <person name="Wang B."/>
            <person name="Shu S."/>
            <person name="Song C."/>
            <person name="Liu Y."/>
        </authorList>
    </citation>
    <scope>NUCLEOTIDE SEQUENCE [LARGE SCALE GENOMIC DNA]</scope>
    <source>
        <strain evidence="5">HL-2020</strain>
        <tissue evidence="5">Leaf</tissue>
    </source>
</reference>
<dbReference type="GO" id="GO:0007005">
    <property type="term" value="P:mitochondrion organization"/>
    <property type="evidence" value="ECO:0007669"/>
    <property type="project" value="TreeGrafter"/>
</dbReference>
<evidence type="ECO:0000256" key="4">
    <source>
        <dbReference type="RuleBase" id="RU366048"/>
    </source>
</evidence>
<dbReference type="GO" id="GO:0005743">
    <property type="term" value="C:mitochondrial inner membrane"/>
    <property type="evidence" value="ECO:0007669"/>
    <property type="project" value="UniProtKB-SubCell"/>
</dbReference>
<keyword evidence="4" id="KW-1133">Transmembrane helix</keyword>
<keyword evidence="4" id="KW-0496">Mitochondrion</keyword>
<dbReference type="AlphaFoldDB" id="A0A835H9R1"/>
<comment type="subcellular location">
    <subcellularLocation>
        <location evidence="1">Membrane</location>
    </subcellularLocation>
    <subcellularLocation>
        <location evidence="4">Mitochondrion inner membrane</location>
    </subcellularLocation>
</comment>
<keyword evidence="4" id="KW-0812">Transmembrane</keyword>
<feature type="transmembrane region" description="Helical" evidence="4">
    <location>
        <begin position="12"/>
        <end position="30"/>
    </location>
</feature>
<dbReference type="OrthoDB" id="275637at2759"/>
<evidence type="ECO:0000256" key="3">
    <source>
        <dbReference type="ARBA" id="ARBA00023136"/>
    </source>
</evidence>
<keyword evidence="4" id="KW-0999">Mitochondrion inner membrane</keyword>
<evidence type="ECO:0000256" key="1">
    <source>
        <dbReference type="ARBA" id="ARBA00004370"/>
    </source>
</evidence>
<proteinExistence type="inferred from homology"/>
<name>A0A835H9R1_9MAGN</name>
<sequence length="232" mass="25399">MDFKNVPKGSVGAMFALVKVGIIGGIGLYATSNSLYNVEGGCHAIVFNRLVGVKERYLNIGTRVAILDLNYPWRLLACSECKQFGHKETTCPQKTDSIVKRIELLINKQIRLEDFIQEGNPYLALLGPDDDNGEEIEVFSDYEIDDQDVHAGGLITSPVTTRAKRKEQAATPRAKPTGVETFGKEFTTAIEAKQIAAQEVEIAKFVVEKAEQDKKGAVIRAQGEAKSAQLIG</sequence>
<dbReference type="PANTHER" id="PTHR23222:SF1">
    <property type="entry name" value="PROHIBITIN-2"/>
    <property type="match status" value="1"/>
</dbReference>
<evidence type="ECO:0000313" key="6">
    <source>
        <dbReference type="Proteomes" id="UP000631114"/>
    </source>
</evidence>
<evidence type="ECO:0000256" key="2">
    <source>
        <dbReference type="ARBA" id="ARBA00009658"/>
    </source>
</evidence>
<dbReference type="PRINTS" id="PR00679">
    <property type="entry name" value="PROHIBITIN"/>
</dbReference>